<proteinExistence type="predicted"/>
<feature type="transmembrane region" description="Helical" evidence="2">
    <location>
        <begin position="62"/>
        <end position="81"/>
    </location>
</feature>
<evidence type="ECO:0000313" key="4">
    <source>
        <dbReference type="Proteomes" id="UP000298493"/>
    </source>
</evidence>
<dbReference type="EMBL" id="SNSC02000017">
    <property type="protein sequence ID" value="TID16941.1"/>
    <property type="molecule type" value="Genomic_DNA"/>
</dbReference>
<dbReference type="AlphaFoldDB" id="A0A4Z1NQI6"/>
<sequence length="82" mass="10233">MPYEPHNRRQRRRAAKLKKKTKPKPSYQGRRKKHNSPWQRAWRMPESVWRYWECFWQMRDTIVIPLIFILMVVGTIYRIAFS</sequence>
<organism evidence="3 4">
    <name type="scientific">Venturia nashicola</name>
    <dbReference type="NCBI Taxonomy" id="86259"/>
    <lineage>
        <taxon>Eukaryota</taxon>
        <taxon>Fungi</taxon>
        <taxon>Dikarya</taxon>
        <taxon>Ascomycota</taxon>
        <taxon>Pezizomycotina</taxon>
        <taxon>Dothideomycetes</taxon>
        <taxon>Pleosporomycetidae</taxon>
        <taxon>Venturiales</taxon>
        <taxon>Venturiaceae</taxon>
        <taxon>Venturia</taxon>
    </lineage>
</organism>
<feature type="compositionally biased region" description="Basic residues" evidence="1">
    <location>
        <begin position="8"/>
        <end position="35"/>
    </location>
</feature>
<keyword evidence="2" id="KW-0812">Transmembrane</keyword>
<dbReference type="Proteomes" id="UP000298493">
    <property type="component" value="Unassembled WGS sequence"/>
</dbReference>
<name>A0A4Z1NQI6_9PEZI</name>
<accession>A0A4Z1NQI6</accession>
<keyword evidence="2" id="KW-1133">Transmembrane helix</keyword>
<gene>
    <name evidence="3" type="ORF">E6O75_ATG09707</name>
</gene>
<evidence type="ECO:0000313" key="3">
    <source>
        <dbReference type="EMBL" id="TID16941.1"/>
    </source>
</evidence>
<keyword evidence="2" id="KW-0472">Membrane</keyword>
<evidence type="ECO:0000256" key="1">
    <source>
        <dbReference type="SAM" id="MobiDB-lite"/>
    </source>
</evidence>
<comment type="caution">
    <text evidence="3">The sequence shown here is derived from an EMBL/GenBank/DDBJ whole genome shotgun (WGS) entry which is preliminary data.</text>
</comment>
<feature type="region of interest" description="Disordered" evidence="1">
    <location>
        <begin position="1"/>
        <end position="38"/>
    </location>
</feature>
<reference evidence="3 4" key="1">
    <citation type="submission" date="2019-04" db="EMBL/GenBank/DDBJ databases">
        <title>High contiguity whole genome sequence and gene annotation resource for two Venturia nashicola isolates.</title>
        <authorList>
            <person name="Prokchorchik M."/>
            <person name="Won K."/>
            <person name="Lee Y."/>
            <person name="Choi E.D."/>
            <person name="Segonzac C."/>
            <person name="Sohn K.H."/>
        </authorList>
    </citation>
    <scope>NUCLEOTIDE SEQUENCE [LARGE SCALE GENOMIC DNA]</scope>
    <source>
        <strain evidence="3 4">PRI2</strain>
    </source>
</reference>
<protein>
    <submittedName>
        <fullName evidence="3">Uncharacterized protein</fullName>
    </submittedName>
</protein>
<evidence type="ECO:0000256" key="2">
    <source>
        <dbReference type="SAM" id="Phobius"/>
    </source>
</evidence>
<keyword evidence="4" id="KW-1185">Reference proteome</keyword>